<gene>
    <name evidence="8" type="ORF">SAMN02927921_02925</name>
</gene>
<dbReference type="Pfam" id="PF04241">
    <property type="entry name" value="DUF423"/>
    <property type="match status" value="1"/>
</dbReference>
<feature type="signal peptide" evidence="7">
    <location>
        <begin position="1"/>
        <end position="26"/>
    </location>
</feature>
<evidence type="ECO:0000256" key="6">
    <source>
        <dbReference type="SAM" id="Phobius"/>
    </source>
</evidence>
<evidence type="ECO:0000313" key="8">
    <source>
        <dbReference type="EMBL" id="SFW64270.1"/>
    </source>
</evidence>
<feature type="transmembrane region" description="Helical" evidence="6">
    <location>
        <begin position="101"/>
        <end position="124"/>
    </location>
</feature>
<keyword evidence="7" id="KW-0732">Signal</keyword>
<feature type="transmembrane region" description="Helical" evidence="6">
    <location>
        <begin position="45"/>
        <end position="62"/>
    </location>
</feature>
<name>A0A1K1QY84_9FLAO</name>
<dbReference type="STRING" id="1150368.SAMN02927921_02925"/>
<dbReference type="RefSeq" id="WP_072318129.1">
    <property type="nucleotide sequence ID" value="NZ_FPJE01000016.1"/>
</dbReference>
<evidence type="ECO:0000256" key="3">
    <source>
        <dbReference type="ARBA" id="ARBA00022692"/>
    </source>
</evidence>
<evidence type="ECO:0000256" key="2">
    <source>
        <dbReference type="ARBA" id="ARBA00009694"/>
    </source>
</evidence>
<evidence type="ECO:0000313" key="9">
    <source>
        <dbReference type="Proteomes" id="UP000182248"/>
    </source>
</evidence>
<reference evidence="8 9" key="1">
    <citation type="submission" date="2016-11" db="EMBL/GenBank/DDBJ databases">
        <authorList>
            <person name="Jaros S."/>
            <person name="Januszkiewicz K."/>
            <person name="Wedrychowicz H."/>
        </authorList>
    </citation>
    <scope>NUCLEOTIDE SEQUENCE [LARGE SCALE GENOMIC DNA]</scope>
    <source>
        <strain evidence="8 9">CGMCC 1.12145</strain>
    </source>
</reference>
<keyword evidence="4 6" id="KW-1133">Transmembrane helix</keyword>
<feature type="transmembrane region" description="Helical" evidence="6">
    <location>
        <begin position="69"/>
        <end position="89"/>
    </location>
</feature>
<dbReference type="InterPro" id="IPR006696">
    <property type="entry name" value="DUF423"/>
</dbReference>
<evidence type="ECO:0000256" key="4">
    <source>
        <dbReference type="ARBA" id="ARBA00022989"/>
    </source>
</evidence>
<dbReference type="Proteomes" id="UP000182248">
    <property type="component" value="Unassembled WGS sequence"/>
</dbReference>
<comment type="subcellular location">
    <subcellularLocation>
        <location evidence="1">Membrane</location>
        <topology evidence="1">Multi-pass membrane protein</topology>
    </subcellularLocation>
</comment>
<dbReference type="GO" id="GO:0005886">
    <property type="term" value="C:plasma membrane"/>
    <property type="evidence" value="ECO:0007669"/>
    <property type="project" value="TreeGrafter"/>
</dbReference>
<evidence type="ECO:0000256" key="7">
    <source>
        <dbReference type="SAM" id="SignalP"/>
    </source>
</evidence>
<comment type="similarity">
    <text evidence="2">Belongs to the UPF0382 family.</text>
</comment>
<dbReference type="EMBL" id="FPJE01000016">
    <property type="protein sequence ID" value="SFW64270.1"/>
    <property type="molecule type" value="Genomic_DNA"/>
</dbReference>
<protein>
    <submittedName>
        <fullName evidence="8">Uncharacterized membrane protein YgdD, TMEM256/DUF423 family</fullName>
    </submittedName>
</protein>
<accession>A0A1K1QY84</accession>
<organism evidence="8 9">
    <name type="scientific">Sinomicrobium oceani</name>
    <dbReference type="NCBI Taxonomy" id="1150368"/>
    <lineage>
        <taxon>Bacteria</taxon>
        <taxon>Pseudomonadati</taxon>
        <taxon>Bacteroidota</taxon>
        <taxon>Flavobacteriia</taxon>
        <taxon>Flavobacteriales</taxon>
        <taxon>Flavobacteriaceae</taxon>
        <taxon>Sinomicrobium</taxon>
    </lineage>
</organism>
<dbReference type="AlphaFoldDB" id="A0A1K1QY84"/>
<keyword evidence="9" id="KW-1185">Reference proteome</keyword>
<dbReference type="PANTHER" id="PTHR43461:SF1">
    <property type="entry name" value="TRANSMEMBRANE PROTEIN 256"/>
    <property type="match status" value="1"/>
</dbReference>
<evidence type="ECO:0000256" key="5">
    <source>
        <dbReference type="ARBA" id="ARBA00023136"/>
    </source>
</evidence>
<keyword evidence="5 6" id="KW-0472">Membrane</keyword>
<evidence type="ECO:0000256" key="1">
    <source>
        <dbReference type="ARBA" id="ARBA00004141"/>
    </source>
</evidence>
<keyword evidence="3 6" id="KW-0812">Transmembrane</keyword>
<sequence>MKKTILLTATCFGCLAIILGAFGAHALKSAIGTEASDTFETGVKYQMYHALFLLVIANLGMLSEKSKKIIYTLVTSGIVLFSGSIYGLATNALTAFDFKTIGIVTPIGGTLLIAAWVVLFFNFIKVKSK</sequence>
<dbReference type="PANTHER" id="PTHR43461">
    <property type="entry name" value="TRANSMEMBRANE PROTEIN 256"/>
    <property type="match status" value="1"/>
</dbReference>
<feature type="chain" id="PRO_5009667330" evidence="7">
    <location>
        <begin position="27"/>
        <end position="129"/>
    </location>
</feature>
<proteinExistence type="inferred from homology"/>